<dbReference type="EMBL" id="CP154795">
    <property type="protein sequence ID" value="XAN07479.1"/>
    <property type="molecule type" value="Genomic_DNA"/>
</dbReference>
<keyword evidence="2" id="KW-1185">Reference proteome</keyword>
<sequence>MSTTMADWTLTTAGWGPVRMGSPLPPNLRGQLKPAWECIGPIIQDSSGNDRMEFWTGQPDGSGNITTLHIVDPAVSTRAGIRPGDSLEKVKRTYPSATQFRAATDMTGDVYVLADDATGLFFEIKRGATTVEHISVQRIDSFSAFQVQICGGP</sequence>
<evidence type="ECO:0000313" key="1">
    <source>
        <dbReference type="EMBL" id="XAN07479.1"/>
    </source>
</evidence>
<organism evidence="1 2">
    <name type="scientific">Ammonicoccus fulvus</name>
    <dbReference type="NCBI Taxonomy" id="3138240"/>
    <lineage>
        <taxon>Bacteria</taxon>
        <taxon>Bacillati</taxon>
        <taxon>Actinomycetota</taxon>
        <taxon>Actinomycetes</taxon>
        <taxon>Propionibacteriales</taxon>
        <taxon>Propionibacteriaceae</taxon>
        <taxon>Ammonicoccus</taxon>
    </lineage>
</organism>
<gene>
    <name evidence="1" type="ORF">AADG42_09295</name>
</gene>
<dbReference type="RefSeq" id="WP_425308939.1">
    <property type="nucleotide sequence ID" value="NZ_CP154795.1"/>
</dbReference>
<proteinExistence type="predicted"/>
<dbReference type="Proteomes" id="UP001442841">
    <property type="component" value="Chromosome"/>
</dbReference>
<accession>A0ABZ3FQX7</accession>
<name>A0ABZ3FQX7_9ACTN</name>
<evidence type="ECO:0000313" key="2">
    <source>
        <dbReference type="Proteomes" id="UP001442841"/>
    </source>
</evidence>
<reference evidence="1 2" key="1">
    <citation type="submission" date="2024-04" db="EMBL/GenBank/DDBJ databases">
        <title>Isolation of an actinomycete strain from pig manure.</title>
        <authorList>
            <person name="Gong T."/>
            <person name="Yu Z."/>
            <person name="An M."/>
            <person name="Wei C."/>
            <person name="Yang W."/>
            <person name="Liu L."/>
        </authorList>
    </citation>
    <scope>NUCLEOTIDE SEQUENCE [LARGE SCALE GENOMIC DNA]</scope>
    <source>
        <strain evidence="1 2">ZF39</strain>
    </source>
</reference>
<protein>
    <submittedName>
        <fullName evidence="1">Uncharacterized protein</fullName>
    </submittedName>
</protein>